<name>A0ABW1ZI95_9DEIO</name>
<dbReference type="Proteomes" id="UP001596317">
    <property type="component" value="Unassembled WGS sequence"/>
</dbReference>
<evidence type="ECO:0000313" key="1">
    <source>
        <dbReference type="EMBL" id="MFC6660586.1"/>
    </source>
</evidence>
<proteinExistence type="predicted"/>
<organism evidence="1 2">
    <name type="scientific">Deinococcus multiflagellatus</name>
    <dbReference type="NCBI Taxonomy" id="1656887"/>
    <lineage>
        <taxon>Bacteria</taxon>
        <taxon>Thermotogati</taxon>
        <taxon>Deinococcota</taxon>
        <taxon>Deinococci</taxon>
        <taxon>Deinococcales</taxon>
        <taxon>Deinococcaceae</taxon>
        <taxon>Deinococcus</taxon>
    </lineage>
</organism>
<evidence type="ECO:0008006" key="3">
    <source>
        <dbReference type="Google" id="ProtNLM"/>
    </source>
</evidence>
<comment type="caution">
    <text evidence="1">The sequence shown here is derived from an EMBL/GenBank/DDBJ whole genome shotgun (WGS) entry which is preliminary data.</text>
</comment>
<evidence type="ECO:0000313" key="2">
    <source>
        <dbReference type="Proteomes" id="UP001596317"/>
    </source>
</evidence>
<keyword evidence="2" id="KW-1185">Reference proteome</keyword>
<protein>
    <recommendedName>
        <fullName evidence="3">Secreted protein</fullName>
    </recommendedName>
</protein>
<sequence length="174" mass="18506">MLISVLLSSTSTAAVQQRPPTSAELAQVLGSVQTFEVTPPKGARSFFMSMGGAHLDLEQRRVLPVTVALLPTGCAPGEQRLAMAAGSDKVSMCVKLTSSYGVITAFPAVPKTLPLNRCIPLYAVQPTIPGTNPGSLVSDPNVAHWTVVSVYFSDQAKTENVKRPDPIKALDFLR</sequence>
<reference evidence="2" key="1">
    <citation type="journal article" date="2019" name="Int. J. Syst. Evol. Microbiol.">
        <title>The Global Catalogue of Microorganisms (GCM) 10K type strain sequencing project: providing services to taxonomists for standard genome sequencing and annotation.</title>
        <authorList>
            <consortium name="The Broad Institute Genomics Platform"/>
            <consortium name="The Broad Institute Genome Sequencing Center for Infectious Disease"/>
            <person name="Wu L."/>
            <person name="Ma J."/>
        </authorList>
    </citation>
    <scope>NUCLEOTIDE SEQUENCE [LARGE SCALE GENOMIC DNA]</scope>
    <source>
        <strain evidence="2">CCUG 63830</strain>
    </source>
</reference>
<accession>A0ABW1ZI95</accession>
<gene>
    <name evidence="1" type="ORF">ACFP90_09625</name>
</gene>
<dbReference type="EMBL" id="JBHSWB010000001">
    <property type="protein sequence ID" value="MFC6660586.1"/>
    <property type="molecule type" value="Genomic_DNA"/>
</dbReference>
<dbReference type="RefSeq" id="WP_224606691.1">
    <property type="nucleotide sequence ID" value="NZ_JAIQXV010000004.1"/>
</dbReference>